<accession>A0AAU8K5Q4</accession>
<reference evidence="1" key="1">
    <citation type="submission" date="2024-06" db="EMBL/GenBank/DDBJ databases">
        <title>The genome sequences of Kitasatospora sp. strain HUAS MG31.</title>
        <authorList>
            <person name="Mo P."/>
        </authorList>
    </citation>
    <scope>NUCLEOTIDE SEQUENCE</scope>
    <source>
        <strain evidence="1">HUAS MG31</strain>
    </source>
</reference>
<sequence>MSDSDRPAWFTGPDEALAVLRRAAERRGVTLDPAVPPGAEEAGELTEALSDILLSEGGLDGELEMTPFGTMIEDLLDLLGGDAESG</sequence>
<name>A0AAU8K5Q4_9ACTN</name>
<gene>
    <name evidence="1" type="ORF">ABWK59_32640</name>
</gene>
<proteinExistence type="predicted"/>
<dbReference type="KEGG" id="kcm:ABWK59_32640"/>
<protein>
    <recommendedName>
        <fullName evidence="2">Carrier domain-containing protein</fullName>
    </recommendedName>
</protein>
<organism evidence="1">
    <name type="scientific">Kitasatospora camelliae</name>
    <dbReference type="NCBI Taxonomy" id="3156397"/>
    <lineage>
        <taxon>Bacteria</taxon>
        <taxon>Bacillati</taxon>
        <taxon>Actinomycetota</taxon>
        <taxon>Actinomycetes</taxon>
        <taxon>Kitasatosporales</taxon>
        <taxon>Streptomycetaceae</taxon>
        <taxon>Kitasatospora</taxon>
    </lineage>
</organism>
<dbReference type="EMBL" id="CP159872">
    <property type="protein sequence ID" value="XCM83341.1"/>
    <property type="molecule type" value="Genomic_DNA"/>
</dbReference>
<evidence type="ECO:0008006" key="2">
    <source>
        <dbReference type="Google" id="ProtNLM"/>
    </source>
</evidence>
<dbReference type="RefSeq" id="WP_354644277.1">
    <property type="nucleotide sequence ID" value="NZ_CP159872.1"/>
</dbReference>
<evidence type="ECO:0000313" key="1">
    <source>
        <dbReference type="EMBL" id="XCM83341.1"/>
    </source>
</evidence>
<dbReference type="AlphaFoldDB" id="A0AAU8K5Q4"/>